<protein>
    <recommendedName>
        <fullName evidence="8">Pyrrolidone-carboxylate peptidase</fullName>
    </recommendedName>
</protein>
<reference evidence="6 7" key="1">
    <citation type="submission" date="2024-03" db="EMBL/GenBank/DDBJ databases">
        <title>WGS assembly of Saponaria officinalis var. Norfolk2.</title>
        <authorList>
            <person name="Jenkins J."/>
            <person name="Shu S."/>
            <person name="Grimwood J."/>
            <person name="Barry K."/>
            <person name="Goodstein D."/>
            <person name="Schmutz J."/>
            <person name="Leebens-Mack J."/>
            <person name="Osbourn A."/>
        </authorList>
    </citation>
    <scope>NUCLEOTIDE SEQUENCE [LARGE SCALE GENOMIC DNA]</scope>
    <source>
        <strain evidence="7">cv. Norfolk2</strain>
        <strain evidence="6">JIC</strain>
        <tissue evidence="6">Leaf</tissue>
    </source>
</reference>
<comment type="caution">
    <text evidence="6">The sequence shown here is derived from an EMBL/GenBank/DDBJ whole genome shotgun (WGS) entry which is preliminary data.</text>
</comment>
<evidence type="ECO:0000313" key="7">
    <source>
        <dbReference type="Proteomes" id="UP001443914"/>
    </source>
</evidence>
<keyword evidence="7" id="KW-1185">Reference proteome</keyword>
<dbReference type="EMBL" id="JBDFQZ010000011">
    <property type="protein sequence ID" value="KAK9675604.1"/>
    <property type="molecule type" value="Genomic_DNA"/>
</dbReference>
<keyword evidence="4" id="KW-0378">Hydrolase</keyword>
<dbReference type="Gene3D" id="3.40.630.20">
    <property type="entry name" value="Peptidase C15, pyroglutamyl peptidase I-like"/>
    <property type="match status" value="1"/>
</dbReference>
<evidence type="ECO:0000256" key="4">
    <source>
        <dbReference type="ARBA" id="ARBA00022801"/>
    </source>
</evidence>
<evidence type="ECO:0000256" key="2">
    <source>
        <dbReference type="ARBA" id="ARBA00022490"/>
    </source>
</evidence>
<dbReference type="Pfam" id="PF01470">
    <property type="entry name" value="Peptidase_C15"/>
    <property type="match status" value="1"/>
</dbReference>
<proteinExistence type="inferred from homology"/>
<dbReference type="EMBL" id="JBDFQZ010000011">
    <property type="protein sequence ID" value="KAK9675605.1"/>
    <property type="molecule type" value="Genomic_DNA"/>
</dbReference>
<dbReference type="Proteomes" id="UP001443914">
    <property type="component" value="Unassembled WGS sequence"/>
</dbReference>
<dbReference type="FunFam" id="3.40.630.20:FF:000003">
    <property type="entry name" value="Pyrrolidone-carboxylate peptidase isoform A"/>
    <property type="match status" value="1"/>
</dbReference>
<evidence type="ECO:0000313" key="6">
    <source>
        <dbReference type="EMBL" id="KAK9675605.1"/>
    </source>
</evidence>
<dbReference type="PANTHER" id="PTHR23402:SF26">
    <property type="entry name" value="PEPTIDASE C15, PYROGLUTAMYL PEPTIDASE I-LIKE PROTEIN"/>
    <property type="match status" value="1"/>
</dbReference>
<dbReference type="InterPro" id="IPR000816">
    <property type="entry name" value="Peptidase_C15"/>
</dbReference>
<keyword evidence="2" id="KW-0963">Cytoplasm</keyword>
<evidence type="ECO:0008006" key="8">
    <source>
        <dbReference type="Google" id="ProtNLM"/>
    </source>
</evidence>
<dbReference type="GO" id="GO:0005829">
    <property type="term" value="C:cytosol"/>
    <property type="evidence" value="ECO:0007669"/>
    <property type="project" value="InterPro"/>
</dbReference>
<dbReference type="InterPro" id="IPR016125">
    <property type="entry name" value="Peptidase_C15-like"/>
</dbReference>
<dbReference type="GO" id="GO:0016920">
    <property type="term" value="F:pyroglutamyl-peptidase activity"/>
    <property type="evidence" value="ECO:0007669"/>
    <property type="project" value="InterPro"/>
</dbReference>
<accession>A0AAW1HGW7</accession>
<gene>
    <name evidence="6" type="ORF">RND81_11G018300</name>
</gene>
<name>A0AAW1HGW7_SAPOF</name>
<evidence type="ECO:0000256" key="3">
    <source>
        <dbReference type="ARBA" id="ARBA00022670"/>
    </source>
</evidence>
<dbReference type="InterPro" id="IPR036440">
    <property type="entry name" value="Peptidase_C15-like_sf"/>
</dbReference>
<organism evidence="6 7">
    <name type="scientific">Saponaria officinalis</name>
    <name type="common">Common soapwort</name>
    <name type="synonym">Lychnis saponaria</name>
    <dbReference type="NCBI Taxonomy" id="3572"/>
    <lineage>
        <taxon>Eukaryota</taxon>
        <taxon>Viridiplantae</taxon>
        <taxon>Streptophyta</taxon>
        <taxon>Embryophyta</taxon>
        <taxon>Tracheophyta</taxon>
        <taxon>Spermatophyta</taxon>
        <taxon>Magnoliopsida</taxon>
        <taxon>eudicotyledons</taxon>
        <taxon>Gunneridae</taxon>
        <taxon>Pentapetalae</taxon>
        <taxon>Caryophyllales</taxon>
        <taxon>Caryophyllaceae</taxon>
        <taxon>Caryophylleae</taxon>
        <taxon>Saponaria</taxon>
    </lineage>
</organism>
<dbReference type="PANTHER" id="PTHR23402">
    <property type="entry name" value="PROTEASE FAMILY C15 PYROGLUTAMYL-PEPTIDASE I-RELATED"/>
    <property type="match status" value="1"/>
</dbReference>
<keyword evidence="5" id="KW-0788">Thiol protease</keyword>
<dbReference type="SUPFAM" id="SSF53182">
    <property type="entry name" value="Pyrrolidone carboxyl peptidase (pyroglutamate aminopeptidase)"/>
    <property type="match status" value="1"/>
</dbReference>
<dbReference type="AlphaFoldDB" id="A0AAW1HGW7"/>
<evidence type="ECO:0000256" key="1">
    <source>
        <dbReference type="ARBA" id="ARBA00006641"/>
    </source>
</evidence>
<dbReference type="CDD" id="cd00501">
    <property type="entry name" value="Peptidase_C15"/>
    <property type="match status" value="1"/>
</dbReference>
<evidence type="ECO:0000256" key="5">
    <source>
        <dbReference type="ARBA" id="ARBA00022807"/>
    </source>
</evidence>
<comment type="similarity">
    <text evidence="1">Belongs to the peptidase C15 family.</text>
</comment>
<dbReference type="PIRSF" id="PIRSF015592">
    <property type="entry name" value="Prld-crbxl_pptds"/>
    <property type="match status" value="1"/>
</dbReference>
<keyword evidence="3" id="KW-0645">Protease</keyword>
<dbReference type="GO" id="GO:0006508">
    <property type="term" value="P:proteolysis"/>
    <property type="evidence" value="ECO:0007669"/>
    <property type="project" value="UniProtKB-KW"/>
</dbReference>
<sequence length="214" mass="23746">MGSEGPKTMTFHVTGFKKFHGVSENPTETIISNLNEYVSKTGLPVRVKIGSCTVLETAGDGAKPALYEMFDTAASNENNDCIVWLHLGVNSGAQNFAIEGQAYNEATFRCPDELGWQPQREAIVADDGDISVTRQTECKVEAIFSFLKKRGFDLMISDDAGRFVCNYVYYHSLRFAKEKGSKSLFVHVPLFSKIDEDTQMRFVVSLLEAISTTC</sequence>